<dbReference type="Gene3D" id="1.10.260.40">
    <property type="entry name" value="lambda repressor-like DNA-binding domains"/>
    <property type="match status" value="1"/>
</dbReference>
<dbReference type="RefSeq" id="WP_130917741.1">
    <property type="nucleotide sequence ID" value="NZ_LR215973.1"/>
</dbReference>
<dbReference type="GO" id="GO:0003677">
    <property type="term" value="F:DNA binding"/>
    <property type="evidence" value="ECO:0007669"/>
    <property type="project" value="InterPro"/>
</dbReference>
<evidence type="ECO:0000259" key="1">
    <source>
        <dbReference type="PROSITE" id="PS50943"/>
    </source>
</evidence>
<dbReference type="InterPro" id="IPR010982">
    <property type="entry name" value="Lambda_DNA-bd_dom_sf"/>
</dbReference>
<dbReference type="InterPro" id="IPR043917">
    <property type="entry name" value="DUF5753"/>
</dbReference>
<dbReference type="Pfam" id="PF13560">
    <property type="entry name" value="HTH_31"/>
    <property type="match status" value="1"/>
</dbReference>
<dbReference type="CDD" id="cd00093">
    <property type="entry name" value="HTH_XRE"/>
    <property type="match status" value="1"/>
</dbReference>
<evidence type="ECO:0000313" key="3">
    <source>
        <dbReference type="Proteomes" id="UP000290439"/>
    </source>
</evidence>
<feature type="domain" description="HTH cro/C1-type" evidence="1">
    <location>
        <begin position="20"/>
        <end position="74"/>
    </location>
</feature>
<accession>A0A4U8W158</accession>
<dbReference type="Pfam" id="PF19054">
    <property type="entry name" value="DUF5753"/>
    <property type="match status" value="1"/>
</dbReference>
<proteinExistence type="predicted"/>
<protein>
    <recommendedName>
        <fullName evidence="1">HTH cro/C1-type domain-containing protein</fullName>
    </recommendedName>
</protein>
<dbReference type="PROSITE" id="PS50943">
    <property type="entry name" value="HTH_CROC1"/>
    <property type="match status" value="1"/>
</dbReference>
<evidence type="ECO:0000313" key="2">
    <source>
        <dbReference type="EMBL" id="VFA99582.1"/>
    </source>
</evidence>
<organism evidence="2 3">
    <name type="scientific">Nocardia cyriacigeorgica</name>
    <dbReference type="NCBI Taxonomy" id="135487"/>
    <lineage>
        <taxon>Bacteria</taxon>
        <taxon>Bacillati</taxon>
        <taxon>Actinomycetota</taxon>
        <taxon>Actinomycetes</taxon>
        <taxon>Mycobacteriales</taxon>
        <taxon>Nocardiaceae</taxon>
        <taxon>Nocardia</taxon>
    </lineage>
</organism>
<dbReference type="EMBL" id="LR215973">
    <property type="protein sequence ID" value="VFA99582.1"/>
    <property type="molecule type" value="Genomic_DNA"/>
</dbReference>
<reference evidence="2 3" key="1">
    <citation type="submission" date="2019-02" db="EMBL/GenBank/DDBJ databases">
        <authorList>
            <consortium name="Pathogen Informatics"/>
        </authorList>
    </citation>
    <scope>NUCLEOTIDE SEQUENCE [LARGE SCALE GENOMIC DNA]</scope>
    <source>
        <strain evidence="2 3">3012STDY6756504</strain>
    </source>
</reference>
<gene>
    <name evidence="2" type="ORF">NCTC10797_03366</name>
</gene>
<dbReference type="Proteomes" id="UP000290439">
    <property type="component" value="Chromosome"/>
</dbReference>
<dbReference type="SUPFAM" id="SSF47413">
    <property type="entry name" value="lambda repressor-like DNA-binding domains"/>
    <property type="match status" value="1"/>
</dbReference>
<dbReference type="AlphaFoldDB" id="A0A4U8W158"/>
<sequence length="295" mass="33251">MNTEDGTGPSLPLRQLGNYFRRARSDAHLTLDQVAALMEWSPSKLSRLERGQPGKLTTRDIAALCELLEFEDNQTAVMIGLAQQAAVQSWWHTFDDLIPENLNVYVNMESSARQLTMFRPDIIPGLLQTADYARVLDRDFFPPDAADGQSRRIELRMKRQRIYTRKIKPVDVEAVLHESALRTIVGRPAVMAAQLRHLADVSTRPNVSIRVLPYKVGFPLGGPVGPYVILDFPTKPGGEADPTVVYIENYTGDLYLEGEHDVEKYRFASAKIQRNALDAVSSRNLFRQLAKEFNP</sequence>
<dbReference type="InterPro" id="IPR001387">
    <property type="entry name" value="Cro/C1-type_HTH"/>
</dbReference>
<dbReference type="SMART" id="SM00530">
    <property type="entry name" value="HTH_XRE"/>
    <property type="match status" value="1"/>
</dbReference>
<name>A0A4U8W158_9NOCA</name>